<dbReference type="InterPro" id="IPR035288">
    <property type="entry name" value="ToxS"/>
</dbReference>
<dbReference type="OrthoDB" id="5916028at2"/>
<keyword evidence="2" id="KW-1185">Reference proteome</keyword>
<comment type="caution">
    <text evidence="1">The sequence shown here is derived from an EMBL/GenBank/DDBJ whole genome shotgun (WGS) entry which is preliminary data.</text>
</comment>
<evidence type="ECO:0000313" key="2">
    <source>
        <dbReference type="Proteomes" id="UP000029224"/>
    </source>
</evidence>
<gene>
    <name evidence="1" type="ORF">JCM19240_6457</name>
</gene>
<dbReference type="EMBL" id="BBMT01000002">
    <property type="protein sequence ID" value="GAL33025.1"/>
    <property type="molecule type" value="Genomic_DNA"/>
</dbReference>
<dbReference type="Proteomes" id="UP000029224">
    <property type="component" value="Unassembled WGS sequence"/>
</dbReference>
<dbReference type="GO" id="GO:0016020">
    <property type="term" value="C:membrane"/>
    <property type="evidence" value="ECO:0007669"/>
    <property type="project" value="InterPro"/>
</dbReference>
<evidence type="ECO:0000313" key="1">
    <source>
        <dbReference type="EMBL" id="GAL33025.1"/>
    </source>
</evidence>
<name>A0A090SZ42_9VIBR</name>
<proteinExistence type="predicted"/>
<dbReference type="Pfam" id="PF17323">
    <property type="entry name" value="ToxS"/>
    <property type="match status" value="1"/>
</dbReference>
<accession>A0A090SZ42</accession>
<keyword evidence="1" id="KW-0812">Transmembrane</keyword>
<reference evidence="1 2" key="1">
    <citation type="submission" date="2014-09" db="EMBL/GenBank/DDBJ databases">
        <title>Vibrio maritimus JCM 19240. (C210) whole genome shotgun sequence.</title>
        <authorList>
            <person name="Sawabe T."/>
            <person name="Meirelles P."/>
            <person name="Nakanishi M."/>
            <person name="Sayaka M."/>
            <person name="Hattori M."/>
            <person name="Ohkuma M."/>
        </authorList>
    </citation>
    <scope>NUCLEOTIDE SEQUENCE [LARGE SCALE GENOMIC DNA]</scope>
    <source>
        <strain evidence="1 2">JCM 19240</strain>
    </source>
</reference>
<keyword evidence="1" id="KW-0472">Membrane</keyword>
<protein>
    <submittedName>
        <fullName evidence="1">Transmembrane regulatory protein ToxS</fullName>
    </submittedName>
</protein>
<organism evidence="1 2">
    <name type="scientific">Vibrio maritimus</name>
    <dbReference type="NCBI Taxonomy" id="990268"/>
    <lineage>
        <taxon>Bacteria</taxon>
        <taxon>Pseudomonadati</taxon>
        <taxon>Pseudomonadota</taxon>
        <taxon>Gammaproteobacteria</taxon>
        <taxon>Vibrionales</taxon>
        <taxon>Vibrionaceae</taxon>
        <taxon>Vibrio</taxon>
    </lineage>
</organism>
<sequence>MKMKYAAILLAISTALSAWLYWGSDLKLEQVLTSNEWQSNMVGIIAARHYPDTDIGPLSRLEMSANVKYLPGGEYIRESSMRLFGDDPETHTLIKISEMGTWTISDNYLLISPREFKDTATAQSDEFTHEQLAMIKQFLKMEAQQSRRIDIVNEKTLLLTSLNQGSSILFSN</sequence>
<reference evidence="1 2" key="2">
    <citation type="submission" date="2014-09" db="EMBL/GenBank/DDBJ databases">
        <authorList>
            <consortium name="NBRP consortium"/>
            <person name="Sawabe T."/>
            <person name="Meirelles P."/>
            <person name="Nakanishi M."/>
            <person name="Sayaka M."/>
            <person name="Hattori M."/>
            <person name="Ohkuma M."/>
        </authorList>
    </citation>
    <scope>NUCLEOTIDE SEQUENCE [LARGE SCALE GENOMIC DNA]</scope>
    <source>
        <strain evidence="1 2">JCM 19240</strain>
    </source>
</reference>
<dbReference type="AlphaFoldDB" id="A0A090SZ42"/>